<reference evidence="2" key="1">
    <citation type="submission" date="2006-08" db="EMBL/GenBank/DDBJ databases">
        <title>Complete sequence of Chromosome 2 of Burkholderia cepacia AMMD.</title>
        <authorList>
            <consortium name="US DOE Joint Genome Institute"/>
            <person name="Copeland A."/>
            <person name="Lucas S."/>
            <person name="Lapidus A."/>
            <person name="Barry K."/>
            <person name="Detter J.C."/>
            <person name="Glavina del Rio T."/>
            <person name="Hammon N."/>
            <person name="Israni S."/>
            <person name="Pitluck S."/>
            <person name="Bruce D."/>
            <person name="Chain P."/>
            <person name="Malfatti S."/>
            <person name="Shin M."/>
            <person name="Vergez L."/>
            <person name="Schmutz J."/>
            <person name="Larimer F."/>
            <person name="Land M."/>
            <person name="Hauser L."/>
            <person name="Kyrpides N."/>
            <person name="Kim E."/>
            <person name="Parke J."/>
            <person name="Coenye T."/>
            <person name="Konstantinidis K."/>
            <person name="Ramette A."/>
            <person name="Tiedje J."/>
            <person name="Richardson P."/>
        </authorList>
    </citation>
    <scope>NUCLEOTIDE SEQUENCE</scope>
    <source>
        <strain evidence="2">AMMD</strain>
    </source>
</reference>
<protein>
    <submittedName>
        <fullName evidence="2">Uncharacterized protein</fullName>
    </submittedName>
</protein>
<name>Q0B802_BURCM</name>
<dbReference type="AlphaFoldDB" id="Q0B802"/>
<accession>Q0B802</accession>
<evidence type="ECO:0000313" key="3">
    <source>
        <dbReference type="Proteomes" id="UP000000662"/>
    </source>
</evidence>
<dbReference type="EMBL" id="CP000441">
    <property type="protein sequence ID" value="ABI89721.1"/>
    <property type="molecule type" value="Genomic_DNA"/>
</dbReference>
<dbReference type="KEGG" id="bam:Bamb_4168"/>
<dbReference type="Proteomes" id="UP000000662">
    <property type="component" value="Chromosome 2"/>
</dbReference>
<sequence>MDPYSYLAHARADIAACPSACTTESAGAPRRCAGSPALRPYYFAGLLRLIAKIRRIERFGADDRQPLQNGRNPAGGPGAAHNRRPSGR</sequence>
<proteinExistence type="predicted"/>
<evidence type="ECO:0000313" key="2">
    <source>
        <dbReference type="EMBL" id="ABI89721.1"/>
    </source>
</evidence>
<organism evidence="2 3">
    <name type="scientific">Burkholderia ambifaria (strain ATCC BAA-244 / DSM 16087 / CCUG 44356 / LMG 19182 / AMMD)</name>
    <name type="common">Burkholderia cepacia (strain AMMD)</name>
    <dbReference type="NCBI Taxonomy" id="339670"/>
    <lineage>
        <taxon>Bacteria</taxon>
        <taxon>Pseudomonadati</taxon>
        <taxon>Pseudomonadota</taxon>
        <taxon>Betaproteobacteria</taxon>
        <taxon>Burkholderiales</taxon>
        <taxon>Burkholderiaceae</taxon>
        <taxon>Burkholderia</taxon>
        <taxon>Burkholderia cepacia complex</taxon>
    </lineage>
</organism>
<evidence type="ECO:0000256" key="1">
    <source>
        <dbReference type="SAM" id="MobiDB-lite"/>
    </source>
</evidence>
<gene>
    <name evidence="2" type="ordered locus">Bamb_4168</name>
</gene>
<feature type="region of interest" description="Disordered" evidence="1">
    <location>
        <begin position="60"/>
        <end position="88"/>
    </location>
</feature>
<keyword evidence="3" id="KW-1185">Reference proteome</keyword>